<feature type="transmembrane region" description="Helical" evidence="6">
    <location>
        <begin position="56"/>
        <end position="87"/>
    </location>
</feature>
<dbReference type="EMBL" id="JADOXO010000016">
    <property type="protein sequence ID" value="KAF9819697.1"/>
    <property type="molecule type" value="Genomic_DNA"/>
</dbReference>
<dbReference type="InterPro" id="IPR000612">
    <property type="entry name" value="PMP3"/>
</dbReference>
<name>A0A8H7P8K8_9APHY</name>
<evidence type="ECO:0000256" key="5">
    <source>
        <dbReference type="ARBA" id="ARBA00023136"/>
    </source>
</evidence>
<feature type="transmembrane region" description="Helical" evidence="6">
    <location>
        <begin position="34"/>
        <end position="50"/>
    </location>
</feature>
<evidence type="ECO:0000256" key="4">
    <source>
        <dbReference type="ARBA" id="ARBA00022989"/>
    </source>
</evidence>
<dbReference type="Proteomes" id="UP000639403">
    <property type="component" value="Unassembled WGS sequence"/>
</dbReference>
<accession>A0A8H7P8K8</accession>
<comment type="similarity">
    <text evidence="2">Belongs to the UPF0057 (PMP3) family.</text>
</comment>
<comment type="caution">
    <text evidence="7">The sequence shown here is derived from an EMBL/GenBank/DDBJ whole genome shotgun (WGS) entry which is preliminary data.</text>
</comment>
<keyword evidence="5 6" id="KW-0472">Membrane</keyword>
<evidence type="ECO:0000313" key="7">
    <source>
        <dbReference type="EMBL" id="KAF9819697.1"/>
    </source>
</evidence>
<dbReference type="PANTHER" id="PTHR21659">
    <property type="entry name" value="HYDROPHOBIC PROTEIN RCI2 LOW TEMPERATURE AND SALT RESPONSIVE PROTEIN LTI6 -RELATED"/>
    <property type="match status" value="1"/>
</dbReference>
<dbReference type="PANTHER" id="PTHR21659:SF112">
    <property type="entry name" value="PROTEIN SNA2-RELATED"/>
    <property type="match status" value="1"/>
</dbReference>
<proteinExistence type="inferred from homology"/>
<dbReference type="AlphaFoldDB" id="A0A8H7P8K8"/>
<keyword evidence="4 6" id="KW-1133">Transmembrane helix</keyword>
<protein>
    <submittedName>
        <fullName evidence="7">Uncharacterized protein</fullName>
    </submittedName>
</protein>
<evidence type="ECO:0000313" key="8">
    <source>
        <dbReference type="Proteomes" id="UP000639403"/>
    </source>
</evidence>
<organism evidence="7 8">
    <name type="scientific">Rhodonia placenta</name>
    <dbReference type="NCBI Taxonomy" id="104341"/>
    <lineage>
        <taxon>Eukaryota</taxon>
        <taxon>Fungi</taxon>
        <taxon>Dikarya</taxon>
        <taxon>Basidiomycota</taxon>
        <taxon>Agaricomycotina</taxon>
        <taxon>Agaricomycetes</taxon>
        <taxon>Polyporales</taxon>
        <taxon>Adustoporiaceae</taxon>
        <taxon>Rhodonia</taxon>
    </lineage>
</organism>
<dbReference type="Pfam" id="PF01679">
    <property type="entry name" value="Pmp3"/>
    <property type="match status" value="1"/>
</dbReference>
<reference evidence="7" key="1">
    <citation type="submission" date="2020-11" db="EMBL/GenBank/DDBJ databases">
        <authorList>
            <person name="Koelle M."/>
            <person name="Horta M.A.C."/>
            <person name="Nowrousian M."/>
            <person name="Ohm R.A."/>
            <person name="Benz P."/>
            <person name="Pilgard A."/>
        </authorList>
    </citation>
    <scope>NUCLEOTIDE SEQUENCE</scope>
    <source>
        <strain evidence="7">FPRL280</strain>
    </source>
</reference>
<comment type="subcellular location">
    <subcellularLocation>
        <location evidence="1">Membrane</location>
    </subcellularLocation>
</comment>
<dbReference type="GO" id="GO:0016020">
    <property type="term" value="C:membrane"/>
    <property type="evidence" value="ECO:0007669"/>
    <property type="project" value="UniProtKB-SubCell"/>
</dbReference>
<gene>
    <name evidence="7" type="ORF">IEO21_01962</name>
</gene>
<evidence type="ECO:0000256" key="1">
    <source>
        <dbReference type="ARBA" id="ARBA00004370"/>
    </source>
</evidence>
<keyword evidence="3 6" id="KW-0812">Transmembrane</keyword>
<sequence>MATAQPTTYGATTTTGAAPVAVAPRRSVSPTHDVLLYFLALFIPPLAVFFSTSPDFWINICLWILGWIPGVLHAWYVLPFSVCVLGAKFSTYRAGGSSRARRVSTRDALYAVSLIPSSMTSCFGTQPSSLYC</sequence>
<evidence type="ECO:0000256" key="2">
    <source>
        <dbReference type="ARBA" id="ARBA00009530"/>
    </source>
</evidence>
<evidence type="ECO:0000256" key="3">
    <source>
        <dbReference type="ARBA" id="ARBA00022692"/>
    </source>
</evidence>
<reference evidence="7" key="2">
    <citation type="journal article" name="Front. Microbiol.">
        <title>Degradative Capacity of Two Strains of Rhodonia placenta: From Phenotype to Genotype.</title>
        <authorList>
            <person name="Kolle M."/>
            <person name="Horta M.A.C."/>
            <person name="Nowrousian M."/>
            <person name="Ohm R.A."/>
            <person name="Benz J.P."/>
            <person name="Pilgard A."/>
        </authorList>
    </citation>
    <scope>NUCLEOTIDE SEQUENCE</scope>
    <source>
        <strain evidence="7">FPRL280</strain>
    </source>
</reference>
<evidence type="ECO:0000256" key="6">
    <source>
        <dbReference type="SAM" id="Phobius"/>
    </source>
</evidence>